<accession>A0ABU7XWF0</accession>
<dbReference type="RefSeq" id="WP_303307358.1">
    <property type="nucleotide sequence ID" value="NZ_JAODOP010000004.1"/>
</dbReference>
<protein>
    <submittedName>
        <fullName evidence="7">O-antigen translocase</fullName>
    </submittedName>
</protein>
<keyword evidence="4 6" id="KW-1133">Transmembrane helix</keyword>
<dbReference type="EMBL" id="JAODOP010000004">
    <property type="protein sequence ID" value="MEF3835056.1"/>
    <property type="molecule type" value="Genomic_DNA"/>
</dbReference>
<feature type="transmembrane region" description="Helical" evidence="6">
    <location>
        <begin position="333"/>
        <end position="354"/>
    </location>
</feature>
<keyword evidence="5 6" id="KW-0472">Membrane</keyword>
<gene>
    <name evidence="7" type="ORF">N1F79_18130</name>
</gene>
<keyword evidence="2" id="KW-1003">Cell membrane</keyword>
<feature type="transmembrane region" description="Helical" evidence="6">
    <location>
        <begin position="292"/>
        <end position="313"/>
    </location>
</feature>
<evidence type="ECO:0000256" key="1">
    <source>
        <dbReference type="ARBA" id="ARBA00004651"/>
    </source>
</evidence>
<feature type="transmembrane region" description="Helical" evidence="6">
    <location>
        <begin position="174"/>
        <end position="197"/>
    </location>
</feature>
<dbReference type="InterPro" id="IPR044550">
    <property type="entry name" value="WzxE"/>
</dbReference>
<name>A0ABU7XWF0_9FLAO</name>
<dbReference type="InterPro" id="IPR002797">
    <property type="entry name" value="Polysacc_synth"/>
</dbReference>
<feature type="transmembrane region" description="Helical" evidence="6">
    <location>
        <begin position="115"/>
        <end position="135"/>
    </location>
</feature>
<feature type="transmembrane region" description="Helical" evidence="6">
    <location>
        <begin position="88"/>
        <end position="109"/>
    </location>
</feature>
<reference evidence="7 8" key="1">
    <citation type="submission" date="2022-09" db="EMBL/GenBank/DDBJ databases">
        <title>Genome sequencing of Flavivirga sp. MEBiC05379.</title>
        <authorList>
            <person name="Oh H.-M."/>
            <person name="Kwon K.K."/>
            <person name="Park M.J."/>
            <person name="Yang S.-H."/>
        </authorList>
    </citation>
    <scope>NUCLEOTIDE SEQUENCE [LARGE SCALE GENOMIC DNA]</scope>
    <source>
        <strain evidence="7 8">MEBiC05379</strain>
    </source>
</reference>
<comment type="subcellular location">
    <subcellularLocation>
        <location evidence="1">Cell membrane</location>
        <topology evidence="1">Multi-pass membrane protein</topology>
    </subcellularLocation>
</comment>
<dbReference type="PANTHER" id="PTHR30250:SF30">
    <property type="entry name" value="LIPID III FLIPPASE"/>
    <property type="match status" value="1"/>
</dbReference>
<evidence type="ECO:0000256" key="6">
    <source>
        <dbReference type="SAM" id="Phobius"/>
    </source>
</evidence>
<organism evidence="7 8">
    <name type="scientific">Flavivirga spongiicola</name>
    <dbReference type="NCBI Taxonomy" id="421621"/>
    <lineage>
        <taxon>Bacteria</taxon>
        <taxon>Pseudomonadati</taxon>
        <taxon>Bacteroidota</taxon>
        <taxon>Flavobacteriia</taxon>
        <taxon>Flavobacteriales</taxon>
        <taxon>Flavobacteriaceae</taxon>
        <taxon>Flavivirga</taxon>
    </lineage>
</organism>
<evidence type="ECO:0000313" key="7">
    <source>
        <dbReference type="EMBL" id="MEF3835056.1"/>
    </source>
</evidence>
<dbReference type="Proteomes" id="UP001337305">
    <property type="component" value="Unassembled WGS sequence"/>
</dbReference>
<evidence type="ECO:0000256" key="3">
    <source>
        <dbReference type="ARBA" id="ARBA00022692"/>
    </source>
</evidence>
<evidence type="ECO:0000256" key="5">
    <source>
        <dbReference type="ARBA" id="ARBA00023136"/>
    </source>
</evidence>
<evidence type="ECO:0000256" key="2">
    <source>
        <dbReference type="ARBA" id="ARBA00022475"/>
    </source>
</evidence>
<keyword evidence="3 6" id="KW-0812">Transmembrane</keyword>
<dbReference type="Pfam" id="PF01943">
    <property type="entry name" value="Polysacc_synt"/>
    <property type="match status" value="1"/>
</dbReference>
<proteinExistence type="predicted"/>
<keyword evidence="8" id="KW-1185">Reference proteome</keyword>
<feature type="transmembrane region" description="Helical" evidence="6">
    <location>
        <begin position="258"/>
        <end position="280"/>
    </location>
</feature>
<comment type="caution">
    <text evidence="7">The sequence shown here is derived from an EMBL/GenBank/DDBJ whole genome shotgun (WGS) entry which is preliminary data.</text>
</comment>
<sequence>MNLYKTSIFSGISTIISLVTRLITNKIIAVYLGTNGLFLLGQLKDFLRIAQEISILGISNGIVKYTANHKNNETLLKEFLSTGFKTHVYFSVLVLFLTIIFNKSLSYYLFNDYQYSTFLIITAFSVASISIHTFLMSVLNGLGNIKLYVAINIIATLSSAVILIILTLNFKLLGAFYAVTISQFLTFFISLLLIIIIKPFNFKLITHSFEKEKFKKLSRFSVMSIVGTTSLISATLFVRHFLSIEIDENHAGAWEGMWRISAVYLLFFTTTFSFYLLPTFSNLNGKALKKEVFKIWLSILPILLVSAFVIFLVKDWLIILLFSKKFLLINSLIIFQLLGDTIKINCWVLGNILISKARTKTFIFFQIEWALIFSILTYILVKYYGFSGVAIAYFLAYLIHFILLNLFFKNLLWKKTNLSTF</sequence>
<evidence type="ECO:0000313" key="8">
    <source>
        <dbReference type="Proteomes" id="UP001337305"/>
    </source>
</evidence>
<dbReference type="PANTHER" id="PTHR30250">
    <property type="entry name" value="PST FAMILY PREDICTED COLANIC ACID TRANSPORTER"/>
    <property type="match status" value="1"/>
</dbReference>
<feature type="transmembrane region" description="Helical" evidence="6">
    <location>
        <begin position="147"/>
        <end position="168"/>
    </location>
</feature>
<feature type="transmembrane region" description="Helical" evidence="6">
    <location>
        <begin position="386"/>
        <end position="408"/>
    </location>
</feature>
<evidence type="ECO:0000256" key="4">
    <source>
        <dbReference type="ARBA" id="ARBA00022989"/>
    </source>
</evidence>
<dbReference type="CDD" id="cd13125">
    <property type="entry name" value="MATE_like_10"/>
    <property type="match status" value="1"/>
</dbReference>
<dbReference type="InterPro" id="IPR050833">
    <property type="entry name" value="Poly_Biosynth_Transport"/>
</dbReference>
<feature type="transmembrane region" description="Helical" evidence="6">
    <location>
        <begin position="361"/>
        <end position="380"/>
    </location>
</feature>
<feature type="transmembrane region" description="Helical" evidence="6">
    <location>
        <begin position="217"/>
        <end position="238"/>
    </location>
</feature>